<dbReference type="RefSeq" id="WP_064789356.1">
    <property type="nucleotide sequence ID" value="NZ_CP031555.1"/>
</dbReference>
<proteinExistence type="predicted"/>
<sequence length="261" mass="28954">MQGHCKVILWAFMLCVLLGVVAVLPESQAQALTIYVDEANPPFMYRANERAAGIYPDIVRAISARAGLNVKIVPVPWRRALFHLDNGDGAVAGIYKNLERQKKYAFSEPIHREGLMIYRLKGEFDRETKIEDLSGMNVGVIRGWSYGDAFDNARTSGLFETSEAAGDDQNFAMLVNNRVDAVIAVREAGDIWIKKLELDDQIVRALSPIYENQTFIAINRTSKDIATLSLINRAIAELIEDGTIETVISNAVNQAIGLGFH</sequence>
<dbReference type="InterPro" id="IPR001638">
    <property type="entry name" value="Solute-binding_3/MltF_N"/>
</dbReference>
<evidence type="ECO:0000313" key="4">
    <source>
        <dbReference type="Proteomes" id="UP000256971"/>
    </source>
</evidence>
<accession>A0ABM6XWF0</accession>
<dbReference type="Proteomes" id="UP000256971">
    <property type="component" value="Chromosome"/>
</dbReference>
<reference evidence="3 4" key="1">
    <citation type="submission" date="2018-08" db="EMBL/GenBank/DDBJ databases">
        <title>Complete genome sequence of type strain Thalassospira indica MCCC 1A01103T, isolated from isolated from deep seawater of the Indian Ocean.</title>
        <authorList>
            <person name="Liu Y."/>
        </authorList>
    </citation>
    <scope>NUCLEOTIDE SEQUENCE [LARGE SCALE GENOMIC DNA]</scope>
    <source>
        <strain evidence="3 4">PB8BT</strain>
    </source>
</reference>
<evidence type="ECO:0000259" key="2">
    <source>
        <dbReference type="SMART" id="SM00062"/>
    </source>
</evidence>
<keyword evidence="4" id="KW-1185">Reference proteome</keyword>
<name>A0ABM6XWF0_9PROT</name>
<gene>
    <name evidence="3" type="ORF">DY252_07040</name>
</gene>
<dbReference type="Pfam" id="PF00497">
    <property type="entry name" value="SBP_bac_3"/>
    <property type="match status" value="1"/>
</dbReference>
<dbReference type="SMART" id="SM00062">
    <property type="entry name" value="PBPb"/>
    <property type="match status" value="1"/>
</dbReference>
<dbReference type="EMBL" id="CP031555">
    <property type="protein sequence ID" value="AXO14010.1"/>
    <property type="molecule type" value="Genomic_DNA"/>
</dbReference>
<dbReference type="PANTHER" id="PTHR35936">
    <property type="entry name" value="MEMBRANE-BOUND LYTIC MUREIN TRANSGLYCOSYLASE F"/>
    <property type="match status" value="1"/>
</dbReference>
<dbReference type="Gene3D" id="3.40.190.10">
    <property type="entry name" value="Periplasmic binding protein-like II"/>
    <property type="match status" value="2"/>
</dbReference>
<dbReference type="PANTHER" id="PTHR35936:SF35">
    <property type="entry name" value="L-CYSTINE-BINDING PROTEIN TCYJ"/>
    <property type="match status" value="1"/>
</dbReference>
<dbReference type="SUPFAM" id="SSF53850">
    <property type="entry name" value="Periplasmic binding protein-like II"/>
    <property type="match status" value="1"/>
</dbReference>
<organism evidence="3 4">
    <name type="scientific">Thalassospira indica</name>
    <dbReference type="NCBI Taxonomy" id="1891279"/>
    <lineage>
        <taxon>Bacteria</taxon>
        <taxon>Pseudomonadati</taxon>
        <taxon>Pseudomonadota</taxon>
        <taxon>Alphaproteobacteria</taxon>
        <taxon>Rhodospirillales</taxon>
        <taxon>Thalassospiraceae</taxon>
        <taxon>Thalassospira</taxon>
    </lineage>
</organism>
<protein>
    <recommendedName>
        <fullName evidence="2">Solute-binding protein family 3/N-terminal domain-containing protein</fullName>
    </recommendedName>
</protein>
<keyword evidence="1" id="KW-0732">Signal</keyword>
<evidence type="ECO:0000313" key="3">
    <source>
        <dbReference type="EMBL" id="AXO14010.1"/>
    </source>
</evidence>
<feature type="domain" description="Solute-binding protein family 3/N-terminal" evidence="2">
    <location>
        <begin position="31"/>
        <end position="255"/>
    </location>
</feature>
<evidence type="ECO:0000256" key="1">
    <source>
        <dbReference type="ARBA" id="ARBA00022729"/>
    </source>
</evidence>